<name>A0A1J4JN80_9EUKA</name>
<dbReference type="InterPro" id="IPR011009">
    <property type="entry name" value="Kinase-like_dom_sf"/>
</dbReference>
<evidence type="ECO:0000259" key="3">
    <source>
        <dbReference type="PROSITE" id="PS50011"/>
    </source>
</evidence>
<keyword evidence="2" id="KW-0067">ATP-binding</keyword>
<proteinExistence type="predicted"/>
<dbReference type="GeneID" id="94829153"/>
<keyword evidence="4" id="KW-0808">Transferase</keyword>
<dbReference type="Gene3D" id="1.10.510.10">
    <property type="entry name" value="Transferase(Phosphotransferase) domain 1"/>
    <property type="match status" value="1"/>
</dbReference>
<dbReference type="Proteomes" id="UP000179807">
    <property type="component" value="Unassembled WGS sequence"/>
</dbReference>
<keyword evidence="1" id="KW-0547">Nucleotide-binding</keyword>
<dbReference type="SMART" id="SM00220">
    <property type="entry name" value="S_TKc"/>
    <property type="match status" value="1"/>
</dbReference>
<keyword evidence="5" id="KW-1185">Reference proteome</keyword>
<dbReference type="RefSeq" id="XP_068351853.1">
    <property type="nucleotide sequence ID" value="XM_068494449.1"/>
</dbReference>
<gene>
    <name evidence="4" type="ORF">TRFO_08707</name>
</gene>
<accession>A0A1J4JN80</accession>
<dbReference type="GO" id="GO:0004672">
    <property type="term" value="F:protein kinase activity"/>
    <property type="evidence" value="ECO:0007669"/>
    <property type="project" value="InterPro"/>
</dbReference>
<protein>
    <submittedName>
        <fullName evidence="4">CAMK family protein kinase</fullName>
    </submittedName>
</protein>
<dbReference type="InterPro" id="IPR008271">
    <property type="entry name" value="Ser/Thr_kinase_AS"/>
</dbReference>
<dbReference type="PANTHER" id="PTHR24362:SF309">
    <property type="entry name" value="PROTEIN KINASE DOMAIN-CONTAINING PROTEIN"/>
    <property type="match status" value="1"/>
</dbReference>
<dbReference type="SUPFAM" id="SSF56112">
    <property type="entry name" value="Protein kinase-like (PK-like)"/>
    <property type="match status" value="1"/>
</dbReference>
<comment type="caution">
    <text evidence="4">The sequence shown here is derived from an EMBL/GenBank/DDBJ whole genome shotgun (WGS) entry which is preliminary data.</text>
</comment>
<dbReference type="PROSITE" id="PS00108">
    <property type="entry name" value="PROTEIN_KINASE_ST"/>
    <property type="match status" value="1"/>
</dbReference>
<dbReference type="GO" id="GO:0005524">
    <property type="term" value="F:ATP binding"/>
    <property type="evidence" value="ECO:0007669"/>
    <property type="project" value="UniProtKB-KW"/>
</dbReference>
<evidence type="ECO:0000313" key="5">
    <source>
        <dbReference type="Proteomes" id="UP000179807"/>
    </source>
</evidence>
<organism evidence="4 5">
    <name type="scientific">Tritrichomonas foetus</name>
    <dbReference type="NCBI Taxonomy" id="1144522"/>
    <lineage>
        <taxon>Eukaryota</taxon>
        <taxon>Metamonada</taxon>
        <taxon>Parabasalia</taxon>
        <taxon>Tritrichomonadida</taxon>
        <taxon>Tritrichomonadidae</taxon>
        <taxon>Tritrichomonas</taxon>
    </lineage>
</organism>
<feature type="domain" description="Protein kinase" evidence="3">
    <location>
        <begin position="27"/>
        <end position="275"/>
    </location>
</feature>
<dbReference type="PANTHER" id="PTHR24362">
    <property type="entry name" value="SERINE/THREONINE-PROTEIN KINASE NEK"/>
    <property type="match status" value="1"/>
</dbReference>
<dbReference type="Pfam" id="PF00069">
    <property type="entry name" value="Pkinase"/>
    <property type="match status" value="1"/>
</dbReference>
<evidence type="ECO:0000256" key="2">
    <source>
        <dbReference type="ARBA" id="ARBA00022840"/>
    </source>
</evidence>
<dbReference type="FunFam" id="1.10.510.10:FF:000571">
    <property type="entry name" value="Maternal embryonic leucine zipper kinase"/>
    <property type="match status" value="1"/>
</dbReference>
<dbReference type="InterPro" id="IPR000719">
    <property type="entry name" value="Prot_kinase_dom"/>
</dbReference>
<evidence type="ECO:0000256" key="1">
    <source>
        <dbReference type="ARBA" id="ARBA00022741"/>
    </source>
</evidence>
<sequence>MENHPTSGCMSEFDNREIVLTLVQHGYELRDQIGSGGFGSVYKVLNIRYNEIFCVKIIYLGDESRKSLAASFESEFNTLVNLCHPNIIFLFDHFRSDHCLFLILEYCPNGSLADIIERKQKIEGKEFIEICRQLLSAISYCHENGIVHRDIKPSNILIDGHYRPKLADFGLAHFVGDTIKDKFGGSLPYMAPELLLKHVFNPISVDIWALGITFYQMAVGSLPWTTGDYYSEITSGILMIPPDIDVPICQMLRKMLELDPKKRPSPKDIMNLPLFRTIESSLSTSMGLPTMAMLTPSLPSKPIKNISSFAAITGCSGKKVRRRQIKNQSSGVIYAKKRVALPYCACEPTLPSLYVNA</sequence>
<dbReference type="PROSITE" id="PS50011">
    <property type="entry name" value="PROTEIN_KINASE_DOM"/>
    <property type="match status" value="1"/>
</dbReference>
<reference evidence="4" key="1">
    <citation type="submission" date="2016-10" db="EMBL/GenBank/DDBJ databases">
        <authorList>
            <person name="Benchimol M."/>
            <person name="Almeida L.G."/>
            <person name="Vasconcelos A.T."/>
            <person name="Perreira-Neves A."/>
            <person name="Rosa I.A."/>
            <person name="Tasca T."/>
            <person name="Bogo M.R."/>
            <person name="de Souza W."/>
        </authorList>
    </citation>
    <scope>NUCLEOTIDE SEQUENCE [LARGE SCALE GENOMIC DNA]</scope>
    <source>
        <strain evidence="4">K</strain>
    </source>
</reference>
<keyword evidence="4" id="KW-0418">Kinase</keyword>
<evidence type="ECO:0000313" key="4">
    <source>
        <dbReference type="EMBL" id="OHS98716.1"/>
    </source>
</evidence>
<dbReference type="AlphaFoldDB" id="A0A1J4JN80"/>
<dbReference type="OrthoDB" id="541276at2759"/>
<dbReference type="CDD" id="cd14014">
    <property type="entry name" value="STKc_PknB_like"/>
    <property type="match status" value="1"/>
</dbReference>
<dbReference type="EMBL" id="MLAK01001038">
    <property type="protein sequence ID" value="OHS98716.1"/>
    <property type="molecule type" value="Genomic_DNA"/>
</dbReference>
<dbReference type="VEuPathDB" id="TrichDB:TRFO_08707"/>